<dbReference type="GO" id="GO:0030955">
    <property type="term" value="F:potassium ion binding"/>
    <property type="evidence" value="ECO:0007669"/>
    <property type="project" value="UniProtKB-UniRule"/>
</dbReference>
<feature type="domain" description="Pyruvate kinase C-terminal" evidence="19">
    <location>
        <begin position="359"/>
        <end position="470"/>
    </location>
</feature>
<dbReference type="NCBIfam" id="NF004491">
    <property type="entry name" value="PRK05826.1"/>
    <property type="match status" value="1"/>
</dbReference>
<dbReference type="InterPro" id="IPR015813">
    <property type="entry name" value="Pyrv/PenolPyrv_kinase-like_dom"/>
</dbReference>
<evidence type="ECO:0000259" key="18">
    <source>
        <dbReference type="Pfam" id="PF00224"/>
    </source>
</evidence>
<dbReference type="NCBIfam" id="TIGR01064">
    <property type="entry name" value="pyruv_kin"/>
    <property type="match status" value="1"/>
</dbReference>
<dbReference type="Gene3D" id="3.20.20.60">
    <property type="entry name" value="Phosphoenolpyruvate-binding domains"/>
    <property type="match status" value="1"/>
</dbReference>
<dbReference type="PRINTS" id="PR01050">
    <property type="entry name" value="PYRUVTKNASE"/>
</dbReference>
<dbReference type="Proteomes" id="UP000823912">
    <property type="component" value="Unassembled WGS sequence"/>
</dbReference>
<evidence type="ECO:0000256" key="10">
    <source>
        <dbReference type="ARBA" id="ARBA00022777"/>
    </source>
</evidence>
<evidence type="ECO:0000256" key="16">
    <source>
        <dbReference type="NCBIfam" id="TIGR01064"/>
    </source>
</evidence>
<dbReference type="GO" id="GO:0016301">
    <property type="term" value="F:kinase activity"/>
    <property type="evidence" value="ECO:0007669"/>
    <property type="project" value="UniProtKB-KW"/>
</dbReference>
<dbReference type="GO" id="GO:0000287">
    <property type="term" value="F:magnesium ion binding"/>
    <property type="evidence" value="ECO:0007669"/>
    <property type="project" value="UniProtKB-UniRule"/>
</dbReference>
<comment type="similarity">
    <text evidence="4 17">Belongs to the pyruvate kinase family.</text>
</comment>
<dbReference type="InterPro" id="IPR015793">
    <property type="entry name" value="Pyrv_Knase_brl"/>
</dbReference>
<dbReference type="EMBL" id="DVHM01000061">
    <property type="protein sequence ID" value="HIR70394.1"/>
    <property type="molecule type" value="Genomic_DNA"/>
</dbReference>
<dbReference type="InterPro" id="IPR001697">
    <property type="entry name" value="Pyr_Knase"/>
</dbReference>
<dbReference type="SUPFAM" id="SSF50800">
    <property type="entry name" value="PK beta-barrel domain-like"/>
    <property type="match status" value="1"/>
</dbReference>
<dbReference type="InterPro" id="IPR011037">
    <property type="entry name" value="Pyrv_Knase-like_insert_dom_sf"/>
</dbReference>
<keyword evidence="7 17" id="KW-0808">Transferase</keyword>
<dbReference type="EC" id="2.7.1.40" evidence="5 16"/>
<name>A0A9D1E964_9FIRM</name>
<reference evidence="20" key="2">
    <citation type="journal article" date="2021" name="PeerJ">
        <title>Extensive microbial diversity within the chicken gut microbiome revealed by metagenomics and culture.</title>
        <authorList>
            <person name="Gilroy R."/>
            <person name="Ravi A."/>
            <person name="Getino M."/>
            <person name="Pursley I."/>
            <person name="Horton D.L."/>
            <person name="Alikhan N.F."/>
            <person name="Baker D."/>
            <person name="Gharbi K."/>
            <person name="Hall N."/>
            <person name="Watson M."/>
            <person name="Adriaenssens E.M."/>
            <person name="Foster-Nyarko E."/>
            <person name="Jarju S."/>
            <person name="Secka A."/>
            <person name="Antonio M."/>
            <person name="Oren A."/>
            <person name="Chaudhuri R.R."/>
            <person name="La Ragione R."/>
            <person name="Hildebrand F."/>
            <person name="Pallen M.J."/>
        </authorList>
    </citation>
    <scope>NUCLEOTIDE SEQUENCE</scope>
    <source>
        <strain evidence="20">ChiSjej5B23-6657</strain>
    </source>
</reference>
<evidence type="ECO:0000256" key="6">
    <source>
        <dbReference type="ARBA" id="ARBA00018587"/>
    </source>
</evidence>
<reference evidence="20" key="1">
    <citation type="submission" date="2020-10" db="EMBL/GenBank/DDBJ databases">
        <authorList>
            <person name="Gilroy R."/>
        </authorList>
    </citation>
    <scope>NUCLEOTIDE SEQUENCE</scope>
    <source>
        <strain evidence="20">ChiSjej5B23-6657</strain>
    </source>
</reference>
<dbReference type="NCBIfam" id="NF004978">
    <property type="entry name" value="PRK06354.1"/>
    <property type="match status" value="1"/>
</dbReference>
<keyword evidence="12 17" id="KW-0460">Magnesium</keyword>
<evidence type="ECO:0000256" key="12">
    <source>
        <dbReference type="ARBA" id="ARBA00022842"/>
    </source>
</evidence>
<dbReference type="SUPFAM" id="SSF51621">
    <property type="entry name" value="Phosphoenolpyruvate/pyruvate domain"/>
    <property type="match status" value="1"/>
</dbReference>
<dbReference type="AlphaFoldDB" id="A0A9D1E964"/>
<dbReference type="InterPro" id="IPR018209">
    <property type="entry name" value="Pyrv_Knase_AS"/>
</dbReference>
<evidence type="ECO:0000256" key="5">
    <source>
        <dbReference type="ARBA" id="ARBA00012142"/>
    </source>
</evidence>
<dbReference type="FunFam" id="3.20.20.60:FF:000025">
    <property type="entry name" value="Pyruvate kinase"/>
    <property type="match status" value="1"/>
</dbReference>
<evidence type="ECO:0000256" key="15">
    <source>
        <dbReference type="ARBA" id="ARBA00023317"/>
    </source>
</evidence>
<keyword evidence="13" id="KW-0630">Potassium</keyword>
<evidence type="ECO:0000256" key="11">
    <source>
        <dbReference type="ARBA" id="ARBA00022840"/>
    </source>
</evidence>
<dbReference type="SUPFAM" id="SSF52935">
    <property type="entry name" value="PK C-terminal domain-like"/>
    <property type="match status" value="1"/>
</dbReference>
<evidence type="ECO:0000256" key="8">
    <source>
        <dbReference type="ARBA" id="ARBA00022723"/>
    </source>
</evidence>
<evidence type="ECO:0000313" key="21">
    <source>
        <dbReference type="Proteomes" id="UP000823912"/>
    </source>
</evidence>
<evidence type="ECO:0000256" key="9">
    <source>
        <dbReference type="ARBA" id="ARBA00022741"/>
    </source>
</evidence>
<dbReference type="InterPro" id="IPR015795">
    <property type="entry name" value="Pyrv_Knase_C"/>
</dbReference>
<evidence type="ECO:0000256" key="2">
    <source>
        <dbReference type="ARBA" id="ARBA00001958"/>
    </source>
</evidence>
<dbReference type="GO" id="GO:0004743">
    <property type="term" value="F:pyruvate kinase activity"/>
    <property type="evidence" value="ECO:0007669"/>
    <property type="project" value="UniProtKB-UniRule"/>
</dbReference>
<dbReference type="FunFam" id="2.40.33.10:FF:000001">
    <property type="entry name" value="Pyruvate kinase"/>
    <property type="match status" value="1"/>
</dbReference>
<comment type="pathway">
    <text evidence="3 17">Carbohydrate degradation; glycolysis; pyruvate from D-glyceraldehyde 3-phosphate: step 5/5.</text>
</comment>
<feature type="domain" description="Pyruvate kinase barrel" evidence="18">
    <location>
        <begin position="4"/>
        <end position="326"/>
    </location>
</feature>
<dbReference type="Pfam" id="PF02887">
    <property type="entry name" value="PK_C"/>
    <property type="match status" value="1"/>
</dbReference>
<organism evidence="20 21">
    <name type="scientific">Candidatus Pullilachnospira gallistercoris</name>
    <dbReference type="NCBI Taxonomy" id="2840911"/>
    <lineage>
        <taxon>Bacteria</taxon>
        <taxon>Bacillati</taxon>
        <taxon>Bacillota</taxon>
        <taxon>Clostridia</taxon>
        <taxon>Lachnospirales</taxon>
        <taxon>Lachnospiraceae</taxon>
        <taxon>Lachnospiraceae incertae sedis</taxon>
        <taxon>Candidatus Pullilachnospira</taxon>
    </lineage>
</organism>
<keyword evidence="8" id="KW-0479">Metal-binding</keyword>
<dbReference type="InterPro" id="IPR036918">
    <property type="entry name" value="Pyrv_Knase_C_sf"/>
</dbReference>
<dbReference type="Gene3D" id="2.40.33.10">
    <property type="entry name" value="PK beta-barrel domain-like"/>
    <property type="match status" value="1"/>
</dbReference>
<comment type="catalytic activity">
    <reaction evidence="17">
        <text>pyruvate + ATP = phosphoenolpyruvate + ADP + H(+)</text>
        <dbReference type="Rhea" id="RHEA:18157"/>
        <dbReference type="ChEBI" id="CHEBI:15361"/>
        <dbReference type="ChEBI" id="CHEBI:15378"/>
        <dbReference type="ChEBI" id="CHEBI:30616"/>
        <dbReference type="ChEBI" id="CHEBI:58702"/>
        <dbReference type="ChEBI" id="CHEBI:456216"/>
        <dbReference type="EC" id="2.7.1.40"/>
    </reaction>
</comment>
<evidence type="ECO:0000256" key="14">
    <source>
        <dbReference type="ARBA" id="ARBA00023152"/>
    </source>
</evidence>
<keyword evidence="14 17" id="KW-0324">Glycolysis</keyword>
<keyword evidence="11" id="KW-0067">ATP-binding</keyword>
<keyword evidence="9" id="KW-0547">Nucleotide-binding</keyword>
<dbReference type="Pfam" id="PF00224">
    <property type="entry name" value="PK"/>
    <property type="match status" value="1"/>
</dbReference>
<evidence type="ECO:0000256" key="1">
    <source>
        <dbReference type="ARBA" id="ARBA00001946"/>
    </source>
</evidence>
<evidence type="ECO:0000256" key="17">
    <source>
        <dbReference type="RuleBase" id="RU000504"/>
    </source>
</evidence>
<comment type="cofactor">
    <cofactor evidence="1">
        <name>Mg(2+)</name>
        <dbReference type="ChEBI" id="CHEBI:18420"/>
    </cofactor>
</comment>
<accession>A0A9D1E964</accession>
<dbReference type="Gene3D" id="3.40.1380.20">
    <property type="entry name" value="Pyruvate kinase, C-terminal domain"/>
    <property type="match status" value="1"/>
</dbReference>
<evidence type="ECO:0000256" key="3">
    <source>
        <dbReference type="ARBA" id="ARBA00004997"/>
    </source>
</evidence>
<gene>
    <name evidence="20" type="primary">pyk</name>
    <name evidence="20" type="ORF">IAA55_03845</name>
</gene>
<dbReference type="PANTHER" id="PTHR11817">
    <property type="entry name" value="PYRUVATE KINASE"/>
    <property type="match status" value="1"/>
</dbReference>
<comment type="cofactor">
    <cofactor evidence="2">
        <name>K(+)</name>
        <dbReference type="ChEBI" id="CHEBI:29103"/>
    </cofactor>
</comment>
<evidence type="ECO:0000259" key="19">
    <source>
        <dbReference type="Pfam" id="PF02887"/>
    </source>
</evidence>
<protein>
    <recommendedName>
        <fullName evidence="6 16">Pyruvate kinase</fullName>
        <ecNumber evidence="5 16">2.7.1.40</ecNumber>
    </recommendedName>
</protein>
<dbReference type="InterPro" id="IPR040442">
    <property type="entry name" value="Pyrv_kinase-like_dom_sf"/>
</dbReference>
<dbReference type="PROSITE" id="PS00110">
    <property type="entry name" value="PYRUVATE_KINASE"/>
    <property type="match status" value="1"/>
</dbReference>
<evidence type="ECO:0000256" key="13">
    <source>
        <dbReference type="ARBA" id="ARBA00022958"/>
    </source>
</evidence>
<evidence type="ECO:0000313" key="20">
    <source>
        <dbReference type="EMBL" id="HIR70394.1"/>
    </source>
</evidence>
<dbReference type="InterPro" id="IPR015806">
    <property type="entry name" value="Pyrv_Knase_insert_dom_sf"/>
</dbReference>
<comment type="caution">
    <text evidence="20">The sequence shown here is derived from an EMBL/GenBank/DDBJ whole genome shotgun (WGS) entry which is preliminary data.</text>
</comment>
<keyword evidence="10 17" id="KW-0418">Kinase</keyword>
<dbReference type="GO" id="GO:0005524">
    <property type="term" value="F:ATP binding"/>
    <property type="evidence" value="ECO:0007669"/>
    <property type="project" value="UniProtKB-KW"/>
</dbReference>
<proteinExistence type="inferred from homology"/>
<evidence type="ECO:0000256" key="7">
    <source>
        <dbReference type="ARBA" id="ARBA00022679"/>
    </source>
</evidence>
<evidence type="ECO:0000256" key="4">
    <source>
        <dbReference type="ARBA" id="ARBA00008663"/>
    </source>
</evidence>
<keyword evidence="15 20" id="KW-0670">Pyruvate</keyword>
<sequence length="474" mass="52092">MKQIRKTKIICTLGPSTDKEGVLRQLIEAGMDVARFNFSHGSHEEQLGRLERLREIREELNVPVAALMDTKGPEIRLKEFEKGKVRLEVGQDFVLTTREVVGDEHQVSITYRDLPKDVKKGDHILIDDGLIEMQVQNVTDTDITCKVMNGGPVSNKKGVNVPNVELSMPYISSKDYKDIIFAVKENFDFIAASFVRSAADVEELRGILKDHGGEHIQIIAKIENNQGIANVDEIIKVSDGIMVARGDMGVEIPLEDVPVIQKQIIKKVYNAGKIVITATQMLDSMMSHPRPTRAEATDVANAIYDGTSGIMLSGETAAGDYPVEAVQVMARIALRTEADIHYLMRLRNRKLEGKTNITDAISHSACLMAGDLDAAAIVTVSKSGRTAHMISKYRPPCPIIGGCLSKSVWRQLNMCWGITPLLIDEKDNSEELFDHALARAREEGMVEEGDTVVLTAGVPVGIAGTTNLLKAQIV</sequence>